<keyword evidence="2" id="KW-1185">Reference proteome</keyword>
<evidence type="ECO:0000313" key="2">
    <source>
        <dbReference type="Proteomes" id="UP001556367"/>
    </source>
</evidence>
<protein>
    <submittedName>
        <fullName evidence="1">Uncharacterized protein</fullName>
    </submittedName>
</protein>
<organism evidence="1 2">
    <name type="scientific">Hohenbuehelia grisea</name>
    <dbReference type="NCBI Taxonomy" id="104357"/>
    <lineage>
        <taxon>Eukaryota</taxon>
        <taxon>Fungi</taxon>
        <taxon>Dikarya</taxon>
        <taxon>Basidiomycota</taxon>
        <taxon>Agaricomycotina</taxon>
        <taxon>Agaricomycetes</taxon>
        <taxon>Agaricomycetidae</taxon>
        <taxon>Agaricales</taxon>
        <taxon>Pleurotineae</taxon>
        <taxon>Pleurotaceae</taxon>
        <taxon>Hohenbuehelia</taxon>
    </lineage>
</organism>
<dbReference type="Proteomes" id="UP001556367">
    <property type="component" value="Unassembled WGS sequence"/>
</dbReference>
<name>A0ABR3JQ15_9AGAR</name>
<comment type="caution">
    <text evidence="1">The sequence shown here is derived from an EMBL/GenBank/DDBJ whole genome shotgun (WGS) entry which is preliminary data.</text>
</comment>
<accession>A0ABR3JQ15</accession>
<gene>
    <name evidence="1" type="ORF">HGRIS_001064</name>
</gene>
<dbReference type="EMBL" id="JASNQZ010000005">
    <property type="protein sequence ID" value="KAL0957250.1"/>
    <property type="molecule type" value="Genomic_DNA"/>
</dbReference>
<proteinExistence type="predicted"/>
<evidence type="ECO:0000313" key="1">
    <source>
        <dbReference type="EMBL" id="KAL0957250.1"/>
    </source>
</evidence>
<sequence>MTLMCIRRLGSSLKCGVVDFFHNAGTANDGETCWTLGCQQQTTPAEHWSNISSAERVSSIERLRKSPFMQPSSGRSVSIPPRHTGPGVVRLSVSSLTALVRSFRTGFCLGIALFIKNGARTRGAQKKPCSCPR</sequence>
<reference evidence="2" key="1">
    <citation type="submission" date="2024-06" db="EMBL/GenBank/DDBJ databases">
        <title>Multi-omics analyses provide insights into the biosynthesis of the anticancer antibiotic pleurotin in Hohenbuehelia grisea.</title>
        <authorList>
            <person name="Weaver J.A."/>
            <person name="Alberti F."/>
        </authorList>
    </citation>
    <scope>NUCLEOTIDE SEQUENCE [LARGE SCALE GENOMIC DNA]</scope>
    <source>
        <strain evidence="2">T-177</strain>
    </source>
</reference>